<dbReference type="InterPro" id="IPR033756">
    <property type="entry name" value="YlxH/NBP35"/>
</dbReference>
<dbReference type="GO" id="GO:0046872">
    <property type="term" value="F:metal ion binding"/>
    <property type="evidence" value="ECO:0007669"/>
    <property type="project" value="UniProtKB-KW"/>
</dbReference>
<dbReference type="GO" id="GO:0005524">
    <property type="term" value="F:ATP binding"/>
    <property type="evidence" value="ECO:0007669"/>
    <property type="project" value="UniProtKB-KW"/>
</dbReference>
<organism evidence="8 9">
    <name type="scientific">Triparma retinervis</name>
    <dbReference type="NCBI Taxonomy" id="2557542"/>
    <lineage>
        <taxon>Eukaryota</taxon>
        <taxon>Sar</taxon>
        <taxon>Stramenopiles</taxon>
        <taxon>Ochrophyta</taxon>
        <taxon>Bolidophyceae</taxon>
        <taxon>Parmales</taxon>
        <taxon>Triparmaceae</taxon>
        <taxon>Triparma</taxon>
    </lineage>
</organism>
<evidence type="ECO:0000256" key="3">
    <source>
        <dbReference type="ARBA" id="ARBA00022840"/>
    </source>
</evidence>
<dbReference type="OrthoDB" id="1741334at2759"/>
<keyword evidence="1" id="KW-0479">Metal-binding</keyword>
<keyword evidence="9" id="KW-1185">Reference proteome</keyword>
<keyword evidence="4" id="KW-0408">Iron</keyword>
<dbReference type="InterPro" id="IPR019591">
    <property type="entry name" value="Mrp/NBP35_ATP-bd"/>
</dbReference>
<evidence type="ECO:0000259" key="7">
    <source>
        <dbReference type="Pfam" id="PF06155"/>
    </source>
</evidence>
<dbReference type="InterPro" id="IPR027417">
    <property type="entry name" value="P-loop_NTPase"/>
</dbReference>
<dbReference type="InterPro" id="IPR044304">
    <property type="entry name" value="NUBPL-like"/>
</dbReference>
<dbReference type="Pfam" id="PF10609">
    <property type="entry name" value="ParA"/>
    <property type="match status" value="1"/>
</dbReference>
<keyword evidence="5" id="KW-0411">Iron-sulfur</keyword>
<keyword evidence="2" id="KW-0547">Nucleotide-binding</keyword>
<evidence type="ECO:0000256" key="4">
    <source>
        <dbReference type="ARBA" id="ARBA00023004"/>
    </source>
</evidence>
<keyword evidence="3" id="KW-0067">ATP-binding</keyword>
<dbReference type="Proteomes" id="UP001165082">
    <property type="component" value="Unassembled WGS sequence"/>
</dbReference>
<dbReference type="SUPFAM" id="SSF52540">
    <property type="entry name" value="P-loop containing nucleoside triphosphate hydrolases"/>
    <property type="match status" value="1"/>
</dbReference>
<proteinExistence type="inferred from homology"/>
<dbReference type="InterPro" id="IPR038492">
    <property type="entry name" value="GBBH-like_N_sf"/>
</dbReference>
<evidence type="ECO:0000256" key="2">
    <source>
        <dbReference type="ARBA" id="ARBA00022741"/>
    </source>
</evidence>
<evidence type="ECO:0000313" key="8">
    <source>
        <dbReference type="EMBL" id="GMH74783.1"/>
    </source>
</evidence>
<dbReference type="GO" id="GO:0140663">
    <property type="term" value="F:ATP-dependent FeS chaperone activity"/>
    <property type="evidence" value="ECO:0007669"/>
    <property type="project" value="InterPro"/>
</dbReference>
<dbReference type="AlphaFoldDB" id="A0A9W7ATF6"/>
<dbReference type="GO" id="GO:0051539">
    <property type="term" value="F:4 iron, 4 sulfur cluster binding"/>
    <property type="evidence" value="ECO:0007669"/>
    <property type="project" value="TreeGrafter"/>
</dbReference>
<comment type="caution">
    <text evidence="8">The sequence shown here is derived from an EMBL/GenBank/DDBJ whole genome shotgun (WGS) entry which is preliminary data.</text>
</comment>
<sequence>MTKVKNIVAVSSCKGGVGKSTTTVNLAFTLQSLGYTVGIFDADIYGPSLPVMLPPTSDAVSFVGTQISPLSSSGIKLMSFGYINGSGATMRGPMLNSVLKQFIGITSWGDLDYLLLDMPPGTGDVQLTLCQEVDVTAALIVGSPSEVAWADVERGIGMFEGVEWGIDNFWKIPRRGDIAAMGDGGEAFVRGEGVGGEITRGVYRDIGECVARECDKIKSGGNHLGLSIEYWSSTSSVTIKDSSGDVVGSVGGKALRGECGCAECVEEMTGRKKVVMESIEEDVRPVRTGKVGNYGMEVEWSDGHRSLYPYKQLRAIVAEEGK</sequence>
<evidence type="ECO:0000256" key="5">
    <source>
        <dbReference type="ARBA" id="ARBA00023014"/>
    </source>
</evidence>
<dbReference type="InterPro" id="IPR010376">
    <property type="entry name" value="GBBH-like_N"/>
</dbReference>
<dbReference type="PROSITE" id="PS01215">
    <property type="entry name" value="MRP"/>
    <property type="match status" value="1"/>
</dbReference>
<dbReference type="CDD" id="cd02037">
    <property type="entry name" value="Mrp_NBP35"/>
    <property type="match status" value="1"/>
</dbReference>
<dbReference type="InterPro" id="IPR000808">
    <property type="entry name" value="Mrp-like_CS"/>
</dbReference>
<evidence type="ECO:0000256" key="1">
    <source>
        <dbReference type="ARBA" id="ARBA00022723"/>
    </source>
</evidence>
<comment type="similarity">
    <text evidence="6">Belongs to the Mrp/NBP35 ATP-binding proteins family.</text>
</comment>
<dbReference type="EMBL" id="BRXZ01001592">
    <property type="protein sequence ID" value="GMH74783.1"/>
    <property type="molecule type" value="Genomic_DNA"/>
</dbReference>
<protein>
    <recommendedName>
        <fullName evidence="7">Gamma-butyrobetaine hydroxylase-like N-terminal domain-containing protein</fullName>
    </recommendedName>
</protein>
<dbReference type="Gene3D" id="3.40.50.300">
    <property type="entry name" value="P-loop containing nucleotide triphosphate hydrolases"/>
    <property type="match status" value="1"/>
</dbReference>
<feature type="domain" description="Gamma-butyrobetaine hydroxylase-like N-terminal" evidence="7">
    <location>
        <begin position="249"/>
        <end position="314"/>
    </location>
</feature>
<name>A0A9W7ATF6_9STRA</name>
<dbReference type="Pfam" id="PF06155">
    <property type="entry name" value="GBBH-like_N"/>
    <property type="match status" value="1"/>
</dbReference>
<evidence type="ECO:0000313" key="9">
    <source>
        <dbReference type="Proteomes" id="UP001165082"/>
    </source>
</evidence>
<reference evidence="8" key="1">
    <citation type="submission" date="2022-07" db="EMBL/GenBank/DDBJ databases">
        <title>Genome analysis of Parmales, a sister group of diatoms, reveals the evolutionary specialization of diatoms from phago-mixotrophs to photoautotrophs.</title>
        <authorList>
            <person name="Ban H."/>
            <person name="Sato S."/>
            <person name="Yoshikawa S."/>
            <person name="Kazumasa Y."/>
            <person name="Nakamura Y."/>
            <person name="Ichinomiya M."/>
            <person name="Saitoh K."/>
            <person name="Sato N."/>
            <person name="Blanc-Mathieu R."/>
            <person name="Endo H."/>
            <person name="Kuwata A."/>
            <person name="Ogata H."/>
        </authorList>
    </citation>
    <scope>NUCLEOTIDE SEQUENCE</scope>
</reference>
<dbReference type="PANTHER" id="PTHR42961">
    <property type="entry name" value="IRON-SULFUR PROTEIN NUBPL"/>
    <property type="match status" value="1"/>
</dbReference>
<accession>A0A9W7ATF6</accession>
<gene>
    <name evidence="8" type="ORF">TrRE_jg4953</name>
</gene>
<evidence type="ECO:0000256" key="6">
    <source>
        <dbReference type="ARBA" id="ARBA00024036"/>
    </source>
</evidence>
<dbReference type="PANTHER" id="PTHR42961:SF2">
    <property type="entry name" value="IRON-SULFUR PROTEIN NUBPL"/>
    <property type="match status" value="1"/>
</dbReference>
<dbReference type="GO" id="GO:0016226">
    <property type="term" value="P:iron-sulfur cluster assembly"/>
    <property type="evidence" value="ECO:0007669"/>
    <property type="project" value="InterPro"/>
</dbReference>
<dbReference type="Gene3D" id="3.30.2020.30">
    <property type="match status" value="1"/>
</dbReference>